<dbReference type="Gene3D" id="3.40.50.2300">
    <property type="match status" value="2"/>
</dbReference>
<evidence type="ECO:0000313" key="1">
    <source>
        <dbReference type="EMBL" id="NPU67011.1"/>
    </source>
</evidence>
<dbReference type="RefSeq" id="WP_172112096.1">
    <property type="nucleotide sequence ID" value="NZ_JABFDN010000005.1"/>
</dbReference>
<sequence>MTTRPAAKSSVKDVWRVGVLFSRSGLMQVTESEHFFGTALAIQEINTAGGVLGREIEVIAYDPGSQPETFRKLADRLLTEDGASVIFGCSTSAERKAVLPAIERRNGLLWYPSLYEGFEYSPNVIYTGPAPNQNAFQLAEYIVRKHGPRVYLIGSDYIYPRESNRIMRDLVESYSGRVVGEQYVTMEATDAELTRGLDAIRDAAPDVVFSTIVGRTAQRFYRMYTQAGFDPKRLPIASLTMAEGEVRAIGAEHCVGHLTAASYFGTLARDSNDRFKAAFAATFGAETPVSMWSASAYAQIKLFARALEQAGSLDTQKLVEAALGLSLEAPEGPIRIDPDNNHVWTTPRIGRVRADGQFDIVWESKSPIKPDPYLSVSPIGGRWLSEEALSA</sequence>
<gene>
    <name evidence="1" type="ORF">HL667_18550</name>
</gene>
<dbReference type="InterPro" id="IPR028082">
    <property type="entry name" value="Peripla_BP_I"/>
</dbReference>
<dbReference type="EMBL" id="JABFDN010000005">
    <property type="protein sequence ID" value="NPU67011.1"/>
    <property type="molecule type" value="Genomic_DNA"/>
</dbReference>
<keyword evidence="2" id="KW-1185">Reference proteome</keyword>
<dbReference type="SUPFAM" id="SSF53822">
    <property type="entry name" value="Periplasmic binding protein-like I"/>
    <property type="match status" value="1"/>
</dbReference>
<proteinExistence type="predicted"/>
<dbReference type="InterPro" id="IPR039570">
    <property type="entry name" value="AmiC_PBP1"/>
</dbReference>
<reference evidence="1" key="1">
    <citation type="submission" date="2020-05" db="EMBL/GenBank/DDBJ databases">
        <title>Nod-independent and nitrogen-fixing Bradyrhizobium aeschynomene sp. nov. isolated from nodules of Aeschynomene indica.</title>
        <authorList>
            <person name="Zhang Z."/>
        </authorList>
    </citation>
    <scope>NUCLEOTIDE SEQUENCE</scope>
    <source>
        <strain evidence="1">83012</strain>
    </source>
</reference>
<dbReference type="CDD" id="cd06357">
    <property type="entry name" value="PBP1_AmiC"/>
    <property type="match status" value="1"/>
</dbReference>
<dbReference type="Proteomes" id="UP000886476">
    <property type="component" value="Unassembled WGS sequence"/>
</dbReference>
<accession>A0ABX2CFM2</accession>
<dbReference type="PANTHER" id="PTHR47628">
    <property type="match status" value="1"/>
</dbReference>
<name>A0ABX2CFM2_9BRAD</name>
<evidence type="ECO:0000313" key="2">
    <source>
        <dbReference type="Proteomes" id="UP000886476"/>
    </source>
</evidence>
<dbReference type="Pfam" id="PF13433">
    <property type="entry name" value="Peripla_BP_5"/>
    <property type="match status" value="1"/>
</dbReference>
<comment type="caution">
    <text evidence="1">The sequence shown here is derived from an EMBL/GenBank/DDBJ whole genome shotgun (WGS) entry which is preliminary data.</text>
</comment>
<organism evidence="1 2">
    <name type="scientific">Bradyrhizobium aeschynomenes</name>
    <dbReference type="NCBI Taxonomy" id="2734909"/>
    <lineage>
        <taxon>Bacteria</taxon>
        <taxon>Pseudomonadati</taxon>
        <taxon>Pseudomonadota</taxon>
        <taxon>Alphaproteobacteria</taxon>
        <taxon>Hyphomicrobiales</taxon>
        <taxon>Nitrobacteraceae</taxon>
        <taxon>Bradyrhizobium</taxon>
    </lineage>
</organism>
<protein>
    <submittedName>
        <fullName evidence="1">Transporter substrate-binding domain-containing protein</fullName>
    </submittedName>
</protein>
<dbReference type="PANTHER" id="PTHR47628:SF1">
    <property type="entry name" value="ALIPHATIC AMIDASE EXPRESSION-REGULATING PROTEIN"/>
    <property type="match status" value="1"/>
</dbReference>